<dbReference type="PANTHER" id="PTHR23503">
    <property type="entry name" value="SOLUTE CARRIER FAMILY 2"/>
    <property type="match status" value="1"/>
</dbReference>
<dbReference type="InterPro" id="IPR045263">
    <property type="entry name" value="GLUT"/>
</dbReference>
<comment type="subcellular location">
    <subcellularLocation>
        <location evidence="1">Membrane</location>
        <topology evidence="1">Multi-pass membrane protein</topology>
    </subcellularLocation>
</comment>
<dbReference type="InterPro" id="IPR036259">
    <property type="entry name" value="MFS_trans_sf"/>
</dbReference>
<dbReference type="Proteomes" id="UP000887578">
    <property type="component" value="Unplaced"/>
</dbReference>
<feature type="domain" description="Major facilitator superfamily (MFS) profile" evidence="6">
    <location>
        <begin position="1"/>
        <end position="241"/>
    </location>
</feature>
<dbReference type="InterPro" id="IPR020846">
    <property type="entry name" value="MFS_dom"/>
</dbReference>
<evidence type="ECO:0000313" key="7">
    <source>
        <dbReference type="Proteomes" id="UP000887578"/>
    </source>
</evidence>
<evidence type="ECO:0000256" key="4">
    <source>
        <dbReference type="ARBA" id="ARBA00023136"/>
    </source>
</evidence>
<dbReference type="PANTHER" id="PTHR23503:SF123">
    <property type="entry name" value="MAJOR FACILITATOR SUPERFAMILY (MFS) PROFILE DOMAIN-CONTAINING PROTEIN"/>
    <property type="match status" value="1"/>
</dbReference>
<feature type="transmembrane region" description="Helical" evidence="5">
    <location>
        <begin position="37"/>
        <end position="58"/>
    </location>
</feature>
<dbReference type="AlphaFoldDB" id="A0A914R2P6"/>
<organism evidence="7 8">
    <name type="scientific">Panagrolaimus davidi</name>
    <dbReference type="NCBI Taxonomy" id="227884"/>
    <lineage>
        <taxon>Eukaryota</taxon>
        <taxon>Metazoa</taxon>
        <taxon>Ecdysozoa</taxon>
        <taxon>Nematoda</taxon>
        <taxon>Chromadorea</taxon>
        <taxon>Rhabditida</taxon>
        <taxon>Tylenchina</taxon>
        <taxon>Panagrolaimomorpha</taxon>
        <taxon>Panagrolaimoidea</taxon>
        <taxon>Panagrolaimidae</taxon>
        <taxon>Panagrolaimus</taxon>
    </lineage>
</organism>
<evidence type="ECO:0000256" key="1">
    <source>
        <dbReference type="ARBA" id="ARBA00004141"/>
    </source>
</evidence>
<proteinExistence type="predicted"/>
<dbReference type="GO" id="GO:0015149">
    <property type="term" value="F:hexose transmembrane transporter activity"/>
    <property type="evidence" value="ECO:0007669"/>
    <property type="project" value="TreeGrafter"/>
</dbReference>
<evidence type="ECO:0000256" key="2">
    <source>
        <dbReference type="ARBA" id="ARBA00022692"/>
    </source>
</evidence>
<accession>A0A914R2P6</accession>
<sequence length="241" mass="27261">MDTFGRKFVAVYFRAGIGFLSAIFLLFGKLFLSIESFAIGTVLFGALWPIKSGVTKYYISECSPDKIRGLFTQGLVSITGLLYICAGFLLLPHFLGNDERWHFTLYIAIGIIGIFIFGAYFIPESPKFLWFQGKKFEAIKAVKAFHGKNVDIESITNGYDLERSIIHTKSNHINLRQIWEDNGLRSSLILTFVTMLVNLVGPLQIYFVYSITLKIKYGFTTSQAVTFELFLNLACLPLVLF</sequence>
<dbReference type="InterPro" id="IPR005828">
    <property type="entry name" value="MFS_sugar_transport-like"/>
</dbReference>
<dbReference type="GO" id="GO:0016020">
    <property type="term" value="C:membrane"/>
    <property type="evidence" value="ECO:0007669"/>
    <property type="project" value="UniProtKB-SubCell"/>
</dbReference>
<dbReference type="Gene3D" id="1.20.1250.20">
    <property type="entry name" value="MFS general substrate transporter like domains"/>
    <property type="match status" value="1"/>
</dbReference>
<keyword evidence="2 5" id="KW-0812">Transmembrane</keyword>
<name>A0A914R2P6_9BILA</name>
<feature type="transmembrane region" description="Helical" evidence="5">
    <location>
        <begin position="188"/>
        <end position="209"/>
    </location>
</feature>
<evidence type="ECO:0000256" key="3">
    <source>
        <dbReference type="ARBA" id="ARBA00022989"/>
    </source>
</evidence>
<dbReference type="PROSITE" id="PS50850">
    <property type="entry name" value="MFS"/>
    <property type="match status" value="1"/>
</dbReference>
<feature type="transmembrane region" description="Helical" evidence="5">
    <location>
        <begin position="70"/>
        <end position="91"/>
    </location>
</feature>
<dbReference type="SUPFAM" id="SSF103473">
    <property type="entry name" value="MFS general substrate transporter"/>
    <property type="match status" value="1"/>
</dbReference>
<evidence type="ECO:0000313" key="8">
    <source>
        <dbReference type="WBParaSite" id="PDA_v2.g5684.t1"/>
    </source>
</evidence>
<feature type="transmembrane region" description="Helical" evidence="5">
    <location>
        <begin position="12"/>
        <end position="31"/>
    </location>
</feature>
<feature type="transmembrane region" description="Helical" evidence="5">
    <location>
        <begin position="103"/>
        <end position="122"/>
    </location>
</feature>
<evidence type="ECO:0000259" key="6">
    <source>
        <dbReference type="PROSITE" id="PS50850"/>
    </source>
</evidence>
<dbReference type="Pfam" id="PF00083">
    <property type="entry name" value="Sugar_tr"/>
    <property type="match status" value="1"/>
</dbReference>
<keyword evidence="4 5" id="KW-0472">Membrane</keyword>
<reference evidence="8" key="1">
    <citation type="submission" date="2022-11" db="UniProtKB">
        <authorList>
            <consortium name="WormBaseParasite"/>
        </authorList>
    </citation>
    <scope>IDENTIFICATION</scope>
</reference>
<keyword evidence="7" id="KW-1185">Reference proteome</keyword>
<evidence type="ECO:0000256" key="5">
    <source>
        <dbReference type="SAM" id="Phobius"/>
    </source>
</evidence>
<keyword evidence="3 5" id="KW-1133">Transmembrane helix</keyword>
<dbReference type="WBParaSite" id="PDA_v2.g5684.t1">
    <property type="protein sequence ID" value="PDA_v2.g5684.t1"/>
    <property type="gene ID" value="PDA_v2.g5684"/>
</dbReference>
<protein>
    <submittedName>
        <fullName evidence="8">Major facilitator superfamily (MFS) profile domain-containing protein</fullName>
    </submittedName>
</protein>